<proteinExistence type="predicted"/>
<protein>
    <submittedName>
        <fullName evidence="1">Uncharacterized protein</fullName>
    </submittedName>
</protein>
<accession>A0A6C0B4K4</accession>
<sequence>MSTVSYNFRVLVCTKAAFAFNISARFSINADFFVISLLNNKGK</sequence>
<evidence type="ECO:0000313" key="1">
    <source>
        <dbReference type="EMBL" id="QHS86413.1"/>
    </source>
</evidence>
<dbReference type="EMBL" id="MN739054">
    <property type="protein sequence ID" value="QHS86413.1"/>
    <property type="molecule type" value="Genomic_DNA"/>
</dbReference>
<reference evidence="1" key="1">
    <citation type="journal article" date="2020" name="Nature">
        <title>Giant virus diversity and host interactions through global metagenomics.</title>
        <authorList>
            <person name="Schulz F."/>
            <person name="Roux S."/>
            <person name="Paez-Espino D."/>
            <person name="Jungbluth S."/>
            <person name="Walsh D.A."/>
            <person name="Denef V.J."/>
            <person name="McMahon K.D."/>
            <person name="Konstantinidis K.T."/>
            <person name="Eloe-Fadrosh E.A."/>
            <person name="Kyrpides N.C."/>
            <person name="Woyke T."/>
        </authorList>
    </citation>
    <scope>NUCLEOTIDE SEQUENCE</scope>
    <source>
        <strain evidence="1">GVMAG-M-3300009187-29</strain>
    </source>
</reference>
<dbReference type="AlphaFoldDB" id="A0A6C0B4K4"/>
<organism evidence="1">
    <name type="scientific">viral metagenome</name>
    <dbReference type="NCBI Taxonomy" id="1070528"/>
    <lineage>
        <taxon>unclassified sequences</taxon>
        <taxon>metagenomes</taxon>
        <taxon>organismal metagenomes</taxon>
    </lineage>
</organism>
<name>A0A6C0B4K4_9ZZZZ</name>